<sequence>MELTTKSSFNKSMFWRRIRNYRILYLLLLPELIYFVIFKYIPMFGILIAFKNYNIGLGFWDSPWVGFRNFSNFIHGVYFWDIMSNTISISLYKLFFGFWAPIILALLLNEVTVGWFKRSVQTITYLPHFISWVIVYGLLVALLAPGNGFINLLMKEYGNNPISFLTESSWIRPIIVSSDIWKEVGFGAILYLAALAGVEPSLYEAARMDGAGKWRQLWHITLPGIRNVIIILLIIRLSTVLDAGFDQIFILSNSFNAEKSDIIDTWVYRQGLEQMQFGLATAVGLFKSVIAFILVISANQIAKKFDGQIF</sequence>
<gene>
    <name evidence="9" type="ORF">A8709_13440</name>
</gene>
<dbReference type="InterPro" id="IPR035906">
    <property type="entry name" value="MetI-like_sf"/>
</dbReference>
<feature type="transmembrane region" description="Helical" evidence="7">
    <location>
        <begin position="217"/>
        <end position="235"/>
    </location>
</feature>
<dbReference type="GO" id="GO:0055085">
    <property type="term" value="P:transmembrane transport"/>
    <property type="evidence" value="ECO:0007669"/>
    <property type="project" value="InterPro"/>
</dbReference>
<dbReference type="GO" id="GO:0005524">
    <property type="term" value="F:ATP binding"/>
    <property type="evidence" value="ECO:0007669"/>
    <property type="project" value="UniProtKB-KW"/>
</dbReference>
<keyword evidence="2 7" id="KW-0813">Transport</keyword>
<evidence type="ECO:0000313" key="10">
    <source>
        <dbReference type="Proteomes" id="UP000093309"/>
    </source>
</evidence>
<dbReference type="Pfam" id="PF00528">
    <property type="entry name" value="BPD_transp_1"/>
    <property type="match status" value="1"/>
</dbReference>
<feature type="transmembrane region" description="Helical" evidence="7">
    <location>
        <begin position="129"/>
        <end position="150"/>
    </location>
</feature>
<keyword evidence="9" id="KW-0547">Nucleotide-binding</keyword>
<accession>A0A1C1A571</accession>
<keyword evidence="9" id="KW-0067">ATP-binding</keyword>
<dbReference type="GO" id="GO:0005886">
    <property type="term" value="C:plasma membrane"/>
    <property type="evidence" value="ECO:0007669"/>
    <property type="project" value="UniProtKB-SubCell"/>
</dbReference>
<keyword evidence="6 7" id="KW-0472">Membrane</keyword>
<evidence type="ECO:0000256" key="3">
    <source>
        <dbReference type="ARBA" id="ARBA00022475"/>
    </source>
</evidence>
<dbReference type="CDD" id="cd06261">
    <property type="entry name" value="TM_PBP2"/>
    <property type="match status" value="1"/>
</dbReference>
<comment type="subcellular location">
    <subcellularLocation>
        <location evidence="1 7">Cell membrane</location>
        <topology evidence="1 7">Multi-pass membrane protein</topology>
    </subcellularLocation>
</comment>
<dbReference type="AlphaFoldDB" id="A0A1C1A571"/>
<protein>
    <submittedName>
        <fullName evidence="9">Polysaccharide ABC transporter ATP-binding protein</fullName>
    </submittedName>
</protein>
<keyword evidence="5 7" id="KW-1133">Transmembrane helix</keyword>
<evidence type="ECO:0000256" key="2">
    <source>
        <dbReference type="ARBA" id="ARBA00022448"/>
    </source>
</evidence>
<comment type="caution">
    <text evidence="9">The sequence shown here is derived from an EMBL/GenBank/DDBJ whole genome shotgun (WGS) entry which is preliminary data.</text>
</comment>
<feature type="transmembrane region" description="Helical" evidence="7">
    <location>
        <begin position="89"/>
        <end position="108"/>
    </location>
</feature>
<dbReference type="SUPFAM" id="SSF161098">
    <property type="entry name" value="MetI-like"/>
    <property type="match status" value="1"/>
</dbReference>
<keyword evidence="10" id="KW-1185">Reference proteome</keyword>
<evidence type="ECO:0000313" key="9">
    <source>
        <dbReference type="EMBL" id="OCT15709.1"/>
    </source>
</evidence>
<dbReference type="OrthoDB" id="9785836at2"/>
<evidence type="ECO:0000256" key="7">
    <source>
        <dbReference type="RuleBase" id="RU363032"/>
    </source>
</evidence>
<evidence type="ECO:0000256" key="4">
    <source>
        <dbReference type="ARBA" id="ARBA00022692"/>
    </source>
</evidence>
<keyword evidence="3" id="KW-1003">Cell membrane</keyword>
<dbReference type="PROSITE" id="PS50928">
    <property type="entry name" value="ABC_TM1"/>
    <property type="match status" value="1"/>
</dbReference>
<dbReference type="InterPro" id="IPR000515">
    <property type="entry name" value="MetI-like"/>
</dbReference>
<proteinExistence type="inferred from homology"/>
<keyword evidence="4 7" id="KW-0812">Transmembrane</keyword>
<organism evidence="9 10">
    <name type="scientific">Paenibacillus pectinilyticus</name>
    <dbReference type="NCBI Taxonomy" id="512399"/>
    <lineage>
        <taxon>Bacteria</taxon>
        <taxon>Bacillati</taxon>
        <taxon>Bacillota</taxon>
        <taxon>Bacilli</taxon>
        <taxon>Bacillales</taxon>
        <taxon>Paenibacillaceae</taxon>
        <taxon>Paenibacillus</taxon>
    </lineage>
</organism>
<dbReference type="PANTHER" id="PTHR43227:SF11">
    <property type="entry name" value="BLL4140 PROTEIN"/>
    <property type="match status" value="1"/>
</dbReference>
<dbReference type="Proteomes" id="UP000093309">
    <property type="component" value="Unassembled WGS sequence"/>
</dbReference>
<dbReference type="InterPro" id="IPR050809">
    <property type="entry name" value="UgpAE/MalFG_permease"/>
</dbReference>
<dbReference type="Gene3D" id="1.10.3720.10">
    <property type="entry name" value="MetI-like"/>
    <property type="match status" value="1"/>
</dbReference>
<feature type="domain" description="ABC transmembrane type-1" evidence="8">
    <location>
        <begin position="83"/>
        <end position="298"/>
    </location>
</feature>
<evidence type="ECO:0000256" key="5">
    <source>
        <dbReference type="ARBA" id="ARBA00022989"/>
    </source>
</evidence>
<dbReference type="PANTHER" id="PTHR43227">
    <property type="entry name" value="BLL4140 PROTEIN"/>
    <property type="match status" value="1"/>
</dbReference>
<evidence type="ECO:0000256" key="6">
    <source>
        <dbReference type="ARBA" id="ARBA00023136"/>
    </source>
</evidence>
<dbReference type="EMBL" id="LYPC01000014">
    <property type="protein sequence ID" value="OCT15709.1"/>
    <property type="molecule type" value="Genomic_DNA"/>
</dbReference>
<feature type="transmembrane region" description="Helical" evidence="7">
    <location>
        <begin position="21"/>
        <end position="50"/>
    </location>
</feature>
<evidence type="ECO:0000256" key="1">
    <source>
        <dbReference type="ARBA" id="ARBA00004651"/>
    </source>
</evidence>
<comment type="similarity">
    <text evidence="7">Belongs to the binding-protein-dependent transport system permease family.</text>
</comment>
<reference evidence="10" key="1">
    <citation type="submission" date="2016-05" db="EMBL/GenBank/DDBJ databases">
        <title>Paenibacillus oryzae. sp. nov., isolated from the rice root.</title>
        <authorList>
            <person name="Zhang J."/>
            <person name="Zhang X."/>
        </authorList>
    </citation>
    <scope>NUCLEOTIDE SEQUENCE [LARGE SCALE GENOMIC DNA]</scope>
    <source>
        <strain evidence="10">KCTC13222</strain>
    </source>
</reference>
<feature type="transmembrane region" description="Helical" evidence="7">
    <location>
        <begin position="170"/>
        <end position="196"/>
    </location>
</feature>
<dbReference type="STRING" id="512399.A8709_13440"/>
<feature type="transmembrane region" description="Helical" evidence="7">
    <location>
        <begin position="277"/>
        <end position="296"/>
    </location>
</feature>
<evidence type="ECO:0000259" key="8">
    <source>
        <dbReference type="PROSITE" id="PS50928"/>
    </source>
</evidence>
<name>A0A1C1A571_9BACL</name>